<evidence type="ECO:0000313" key="4">
    <source>
        <dbReference type="EMBL" id="MEQ2557743.1"/>
    </source>
</evidence>
<keyword evidence="5" id="KW-1185">Reference proteome</keyword>
<dbReference type="InterPro" id="IPR051158">
    <property type="entry name" value="Metallophosphoesterase_sf"/>
</dbReference>
<sequence>MKIIGMIILLIGCFILWQHFELKKFRITSYEYQTDKITQSVNFAVVADLHAHVYGRDNDILIQKIKEQKPDMILVPGDMIVSRYPETYETAYQALAKLTEIAPVYFSNGNHESRVSKVPVMQTEAFLAYENRVRKSGVHILNNASTELTLHGEKFCISGLEIPLECYGKGSYEPLPEHFIQEALGEAKKDAVQILLAHNPMFAKEYADWGADITVCGHTHGGLVRIPGIGSVISPQFELFPKYDAGEFEFDGKKVYVSKGLGTHTFHIRVFDRAEVLMIRINKM</sequence>
<dbReference type="Gene3D" id="3.60.21.10">
    <property type="match status" value="1"/>
</dbReference>
<dbReference type="PANTHER" id="PTHR31302:SF31">
    <property type="entry name" value="PHOSPHODIESTERASE YAEI"/>
    <property type="match status" value="1"/>
</dbReference>
<dbReference type="Pfam" id="PF00149">
    <property type="entry name" value="Metallophos"/>
    <property type="match status" value="1"/>
</dbReference>
<accession>A0ABV1HDF4</accession>
<keyword evidence="2" id="KW-0378">Hydrolase</keyword>
<organism evidence="4 5">
    <name type="scientific">Maccoyibacter intestinihominis</name>
    <dbReference type="NCBI Taxonomy" id="3133499"/>
    <lineage>
        <taxon>Bacteria</taxon>
        <taxon>Bacillati</taxon>
        <taxon>Bacillota</taxon>
        <taxon>Clostridia</taxon>
        <taxon>Lachnospirales</taxon>
        <taxon>Lachnospiraceae</taxon>
        <taxon>Maccoyibacter</taxon>
    </lineage>
</organism>
<gene>
    <name evidence="4" type="ORF">WMO43_07650</name>
</gene>
<dbReference type="EMBL" id="JBBMEX010000006">
    <property type="protein sequence ID" value="MEQ2557743.1"/>
    <property type="molecule type" value="Genomic_DNA"/>
</dbReference>
<proteinExistence type="predicted"/>
<keyword evidence="1" id="KW-0479">Metal-binding</keyword>
<protein>
    <submittedName>
        <fullName evidence="4">Metallophosphoesterase</fullName>
    </submittedName>
</protein>
<feature type="domain" description="Calcineurin-like phosphoesterase" evidence="3">
    <location>
        <begin position="42"/>
        <end position="221"/>
    </location>
</feature>
<evidence type="ECO:0000313" key="5">
    <source>
        <dbReference type="Proteomes" id="UP001454489"/>
    </source>
</evidence>
<name>A0ABV1HDF4_9FIRM</name>
<comment type="caution">
    <text evidence="4">The sequence shown here is derived from an EMBL/GenBank/DDBJ whole genome shotgun (WGS) entry which is preliminary data.</text>
</comment>
<dbReference type="InterPro" id="IPR004843">
    <property type="entry name" value="Calcineurin-like_PHP"/>
</dbReference>
<dbReference type="PANTHER" id="PTHR31302">
    <property type="entry name" value="TRANSMEMBRANE PROTEIN WITH METALLOPHOSPHOESTERASE DOMAIN-RELATED"/>
    <property type="match status" value="1"/>
</dbReference>
<dbReference type="RefSeq" id="WP_177963374.1">
    <property type="nucleotide sequence ID" value="NZ_JBBMEX010000006.1"/>
</dbReference>
<dbReference type="InterPro" id="IPR029052">
    <property type="entry name" value="Metallo-depent_PP-like"/>
</dbReference>
<reference evidence="4 5" key="1">
    <citation type="submission" date="2024-03" db="EMBL/GenBank/DDBJ databases">
        <title>Human intestinal bacterial collection.</title>
        <authorList>
            <person name="Pauvert C."/>
            <person name="Hitch T.C.A."/>
            <person name="Clavel T."/>
        </authorList>
    </citation>
    <scope>NUCLEOTIDE SEQUENCE [LARGE SCALE GENOMIC DNA]</scope>
    <source>
        <strain evidence="4 5">CLA-AA-H185</strain>
    </source>
</reference>
<evidence type="ECO:0000256" key="1">
    <source>
        <dbReference type="ARBA" id="ARBA00022723"/>
    </source>
</evidence>
<evidence type="ECO:0000259" key="3">
    <source>
        <dbReference type="Pfam" id="PF00149"/>
    </source>
</evidence>
<evidence type="ECO:0000256" key="2">
    <source>
        <dbReference type="ARBA" id="ARBA00022801"/>
    </source>
</evidence>
<dbReference type="SUPFAM" id="SSF56300">
    <property type="entry name" value="Metallo-dependent phosphatases"/>
    <property type="match status" value="1"/>
</dbReference>
<dbReference type="Proteomes" id="UP001454489">
    <property type="component" value="Unassembled WGS sequence"/>
</dbReference>